<dbReference type="PANTHER" id="PTHR46128:SF329">
    <property type="entry name" value="MITOCHONDRIAL GROUP I INTRON SPLICING FACTOR DMR1"/>
    <property type="match status" value="1"/>
</dbReference>
<evidence type="ECO:0000256" key="4">
    <source>
        <dbReference type="PROSITE-ProRule" id="PRU00708"/>
    </source>
</evidence>
<dbReference type="HOGENOM" id="CLU_373834_0_0_1"/>
<dbReference type="Pfam" id="PF01535">
    <property type="entry name" value="PPR"/>
    <property type="match status" value="1"/>
</dbReference>
<name>C5MH13_CANTT</name>
<comment type="similarity">
    <text evidence="2">Belongs to the PPR family. P subfamily.</text>
</comment>
<dbReference type="AlphaFoldDB" id="C5MH13"/>
<dbReference type="PANTHER" id="PTHR46128">
    <property type="entry name" value="MITOCHONDRIAL GROUP I INTRON SPLICING FACTOR CCM1"/>
    <property type="match status" value="1"/>
</dbReference>
<dbReference type="GeneID" id="8299691"/>
<comment type="subcellular location">
    <subcellularLocation>
        <location evidence="1">Mitochondrion</location>
    </subcellularLocation>
</comment>
<dbReference type="InterPro" id="IPR050872">
    <property type="entry name" value="PPR_P_subfamily"/>
</dbReference>
<proteinExistence type="inferred from homology"/>
<evidence type="ECO:0000313" key="7">
    <source>
        <dbReference type="Proteomes" id="UP000002037"/>
    </source>
</evidence>
<sequence>MLRKIVGRTASSSFNQLKVSTPRISTSLLALRYQSSSSTTTTTTTTATTGTTTTSSTPGSEQQPVVKQEKKQEDIKKKSKREYVPINPKLQDISEQIKSAILKNEDLSESFEILEEGISFLKSIQQDERISDSQIFFKFYPLTIELFRLAQNQPKNNQPVFKKSLDELLEFFVNNKIATPWHFLQIGVKDLMVSPGEEITATHYQKFLSLWFKCFEYCKQNEYVYMHTIYSIRGKKGEIDYQPYYLNNLAVYCYVQLCSLGEIKYSPVDASKFSNKENHIPLRYNIQKTLNHLGLYNKGSFQNFANFLRNDEKKRFDPNGAQSLYKIDNTFDKKQLDMVYLELVEVCKERKIQIDEKIICALMERYLKFEEYEEVFTLFENIINSGIKPNIESWNVVIKAMTNPTRIKSESKYSRKQLMENFERTIKTIQASGLKFNAGTIGAIVSGYANFGEFEKANEYMKNYSSIPGATNLANDGLLRGLISNNKTDEAEQKLHEFISQSKAQYKPSTNVMNDFLHYYIQRKNYSAVNGLTQFMRQHEIEENVTTRTILINAYFESLHAIGKTPDLSSYLKQMEQSSKANKKGFNEHMHSTLLKGLIQGGNIEAARQLFDILKKRYPRSSWLNTQIIIAEVTLGDAKLGEDLFNNYIKEIRNDNIIWNTFIHNLLQKDERLADVYFNKLKQQQAQEGKVGPNFYTYYFMLQHYRRKGKKDKVQQLINELNEKDWKDFGNVLPKFINNLTGFVDVPATLLQRVNA</sequence>
<feature type="region of interest" description="Disordered" evidence="5">
    <location>
        <begin position="35"/>
        <end position="79"/>
    </location>
</feature>
<dbReference type="EMBL" id="GG692402">
    <property type="protein sequence ID" value="EER30915.1"/>
    <property type="molecule type" value="Genomic_DNA"/>
</dbReference>
<dbReference type="Gene3D" id="1.25.40.10">
    <property type="entry name" value="Tetratricopeptide repeat domain"/>
    <property type="match status" value="2"/>
</dbReference>
<accession>C5MH13</accession>
<dbReference type="InterPro" id="IPR002885">
    <property type="entry name" value="PPR_rpt"/>
</dbReference>
<dbReference type="Pfam" id="PF13812">
    <property type="entry name" value="PPR_3"/>
    <property type="match status" value="1"/>
</dbReference>
<protein>
    <recommendedName>
        <fullName evidence="3">Mitochondrial 15S rRNA processing factor CCM1</fullName>
    </recommendedName>
</protein>
<dbReference type="eggNOG" id="KOG4197">
    <property type="taxonomic scope" value="Eukaryota"/>
</dbReference>
<evidence type="ECO:0000256" key="5">
    <source>
        <dbReference type="SAM" id="MobiDB-lite"/>
    </source>
</evidence>
<gene>
    <name evidence="6" type="ORF">CTRG_05367</name>
</gene>
<feature type="compositionally biased region" description="Basic and acidic residues" evidence="5">
    <location>
        <begin position="67"/>
        <end position="76"/>
    </location>
</feature>
<dbReference type="Proteomes" id="UP000002037">
    <property type="component" value="Unassembled WGS sequence"/>
</dbReference>
<evidence type="ECO:0000313" key="6">
    <source>
        <dbReference type="EMBL" id="EER30915.1"/>
    </source>
</evidence>
<dbReference type="VEuPathDB" id="FungiDB:CTRG_05367"/>
<dbReference type="OrthoDB" id="185373at2759"/>
<evidence type="ECO:0000256" key="1">
    <source>
        <dbReference type="ARBA" id="ARBA00004173"/>
    </source>
</evidence>
<dbReference type="STRING" id="294747.C5MH13"/>
<dbReference type="InterPro" id="IPR011990">
    <property type="entry name" value="TPR-like_helical_dom_sf"/>
</dbReference>
<feature type="compositionally biased region" description="Low complexity" evidence="5">
    <location>
        <begin position="35"/>
        <end position="66"/>
    </location>
</feature>
<dbReference type="RefSeq" id="XP_002551069.1">
    <property type="nucleotide sequence ID" value="XM_002551023.1"/>
</dbReference>
<evidence type="ECO:0000256" key="3">
    <source>
        <dbReference type="ARBA" id="ARBA00044527"/>
    </source>
</evidence>
<dbReference type="PROSITE" id="PS51375">
    <property type="entry name" value="PPR"/>
    <property type="match status" value="1"/>
</dbReference>
<evidence type="ECO:0000256" key="2">
    <source>
        <dbReference type="ARBA" id="ARBA00007626"/>
    </source>
</evidence>
<keyword evidence="7" id="KW-1185">Reference proteome</keyword>
<feature type="repeat" description="PPR" evidence="4">
    <location>
        <begin position="355"/>
        <end position="389"/>
    </location>
</feature>
<organism evidence="6 7">
    <name type="scientific">Candida tropicalis (strain ATCC MYA-3404 / T1)</name>
    <name type="common">Yeast</name>
    <dbReference type="NCBI Taxonomy" id="294747"/>
    <lineage>
        <taxon>Eukaryota</taxon>
        <taxon>Fungi</taxon>
        <taxon>Dikarya</taxon>
        <taxon>Ascomycota</taxon>
        <taxon>Saccharomycotina</taxon>
        <taxon>Pichiomycetes</taxon>
        <taxon>Debaryomycetaceae</taxon>
        <taxon>Candida/Lodderomyces clade</taxon>
        <taxon>Candida</taxon>
    </lineage>
</organism>
<dbReference type="KEGG" id="ctp:CTRG_05367"/>
<reference evidence="6 7" key="1">
    <citation type="journal article" date="2009" name="Nature">
        <title>Evolution of pathogenicity and sexual reproduction in eight Candida genomes.</title>
        <authorList>
            <person name="Butler G."/>
            <person name="Rasmussen M.D."/>
            <person name="Lin M.F."/>
            <person name="Santos M.A."/>
            <person name="Sakthikumar S."/>
            <person name="Munro C.A."/>
            <person name="Rheinbay E."/>
            <person name="Grabherr M."/>
            <person name="Forche A."/>
            <person name="Reedy J.L."/>
            <person name="Agrafioti I."/>
            <person name="Arnaud M.B."/>
            <person name="Bates S."/>
            <person name="Brown A.J."/>
            <person name="Brunke S."/>
            <person name="Costanzo M.C."/>
            <person name="Fitzpatrick D.A."/>
            <person name="de Groot P.W."/>
            <person name="Harris D."/>
            <person name="Hoyer L.L."/>
            <person name="Hube B."/>
            <person name="Klis F.M."/>
            <person name="Kodira C."/>
            <person name="Lennard N."/>
            <person name="Logue M.E."/>
            <person name="Martin R."/>
            <person name="Neiman A.M."/>
            <person name="Nikolaou E."/>
            <person name="Quail M.A."/>
            <person name="Quinn J."/>
            <person name="Santos M.C."/>
            <person name="Schmitzberger F.F."/>
            <person name="Sherlock G."/>
            <person name="Shah P."/>
            <person name="Silverstein K.A."/>
            <person name="Skrzypek M.S."/>
            <person name="Soll D."/>
            <person name="Staggs R."/>
            <person name="Stansfield I."/>
            <person name="Stumpf M.P."/>
            <person name="Sudbery P.E."/>
            <person name="Srikantha T."/>
            <person name="Zeng Q."/>
            <person name="Berman J."/>
            <person name="Berriman M."/>
            <person name="Heitman J."/>
            <person name="Gow N.A."/>
            <person name="Lorenz M.C."/>
            <person name="Birren B.W."/>
            <person name="Kellis M."/>
            <person name="Cuomo C.A."/>
        </authorList>
    </citation>
    <scope>NUCLEOTIDE SEQUENCE [LARGE SCALE GENOMIC DNA]</scope>
    <source>
        <strain evidence="7">ATCC MYA-3404 / T1</strain>
    </source>
</reference>
<dbReference type="GO" id="GO:0005739">
    <property type="term" value="C:mitochondrion"/>
    <property type="evidence" value="ECO:0007669"/>
    <property type="project" value="UniProtKB-SubCell"/>
</dbReference>